<dbReference type="Gene3D" id="3.40.190.290">
    <property type="match status" value="1"/>
</dbReference>
<comment type="similarity">
    <text evidence="1">Belongs to the LysR transcriptional regulatory family.</text>
</comment>
<dbReference type="InterPro" id="IPR058163">
    <property type="entry name" value="LysR-type_TF_proteobact-type"/>
</dbReference>
<organism evidence="6 7">
    <name type="scientific">Rhizorhapis suberifaciens</name>
    <name type="common">corky root of lettuce</name>
    <dbReference type="NCBI Taxonomy" id="13656"/>
    <lineage>
        <taxon>Bacteria</taxon>
        <taxon>Pseudomonadati</taxon>
        <taxon>Pseudomonadota</taxon>
        <taxon>Alphaproteobacteria</taxon>
        <taxon>Sphingomonadales</taxon>
        <taxon>Sphingomonadaceae</taxon>
        <taxon>Rhizorhapis</taxon>
    </lineage>
</organism>
<dbReference type="GO" id="GO:0003700">
    <property type="term" value="F:DNA-binding transcription factor activity"/>
    <property type="evidence" value="ECO:0007669"/>
    <property type="project" value="InterPro"/>
</dbReference>
<keyword evidence="2" id="KW-0805">Transcription regulation</keyword>
<dbReference type="EMBL" id="JACHOV010000008">
    <property type="protein sequence ID" value="MBB4642031.1"/>
    <property type="molecule type" value="Genomic_DNA"/>
</dbReference>
<evidence type="ECO:0000256" key="1">
    <source>
        <dbReference type="ARBA" id="ARBA00009437"/>
    </source>
</evidence>
<gene>
    <name evidence="6" type="ORF">HNQ99_002349</name>
</gene>
<dbReference type="Pfam" id="PF03466">
    <property type="entry name" value="LysR_substrate"/>
    <property type="match status" value="1"/>
</dbReference>
<evidence type="ECO:0000256" key="3">
    <source>
        <dbReference type="ARBA" id="ARBA00023125"/>
    </source>
</evidence>
<protein>
    <submittedName>
        <fullName evidence="6">DNA-binding transcriptional LysR family regulator</fullName>
    </submittedName>
</protein>
<dbReference type="InterPro" id="IPR036388">
    <property type="entry name" value="WH-like_DNA-bd_sf"/>
</dbReference>
<dbReference type="SUPFAM" id="SSF53850">
    <property type="entry name" value="Periplasmic binding protein-like II"/>
    <property type="match status" value="1"/>
</dbReference>
<dbReference type="InterPro" id="IPR036390">
    <property type="entry name" value="WH_DNA-bd_sf"/>
</dbReference>
<reference evidence="6 7" key="1">
    <citation type="submission" date="2020-08" db="EMBL/GenBank/DDBJ databases">
        <title>Genomic Encyclopedia of Type Strains, Phase IV (KMG-IV): sequencing the most valuable type-strain genomes for metagenomic binning, comparative biology and taxonomic classification.</title>
        <authorList>
            <person name="Goeker M."/>
        </authorList>
    </citation>
    <scope>NUCLEOTIDE SEQUENCE [LARGE SCALE GENOMIC DNA]</scope>
    <source>
        <strain evidence="6 7">DSM 7465</strain>
    </source>
</reference>
<dbReference type="PROSITE" id="PS50931">
    <property type="entry name" value="HTH_LYSR"/>
    <property type="match status" value="1"/>
</dbReference>
<dbReference type="Proteomes" id="UP000575068">
    <property type="component" value="Unassembled WGS sequence"/>
</dbReference>
<dbReference type="GO" id="GO:0006351">
    <property type="term" value="P:DNA-templated transcription"/>
    <property type="evidence" value="ECO:0007669"/>
    <property type="project" value="TreeGrafter"/>
</dbReference>
<accession>A0A840HWI9</accession>
<dbReference type="Gene3D" id="1.10.10.10">
    <property type="entry name" value="Winged helix-like DNA-binding domain superfamily/Winged helix DNA-binding domain"/>
    <property type="match status" value="1"/>
</dbReference>
<dbReference type="SUPFAM" id="SSF46785">
    <property type="entry name" value="Winged helix' DNA-binding domain"/>
    <property type="match status" value="1"/>
</dbReference>
<comment type="caution">
    <text evidence="6">The sequence shown here is derived from an EMBL/GenBank/DDBJ whole genome shotgun (WGS) entry which is preliminary data.</text>
</comment>
<evidence type="ECO:0000256" key="2">
    <source>
        <dbReference type="ARBA" id="ARBA00023015"/>
    </source>
</evidence>
<dbReference type="InterPro" id="IPR000847">
    <property type="entry name" value="LysR_HTH_N"/>
</dbReference>
<evidence type="ECO:0000256" key="4">
    <source>
        <dbReference type="ARBA" id="ARBA00023163"/>
    </source>
</evidence>
<dbReference type="InterPro" id="IPR005119">
    <property type="entry name" value="LysR_subst-bd"/>
</dbReference>
<evidence type="ECO:0000313" key="7">
    <source>
        <dbReference type="Proteomes" id="UP000575068"/>
    </source>
</evidence>
<keyword evidence="4" id="KW-0804">Transcription</keyword>
<dbReference type="GO" id="GO:0043565">
    <property type="term" value="F:sequence-specific DNA binding"/>
    <property type="evidence" value="ECO:0007669"/>
    <property type="project" value="TreeGrafter"/>
</dbReference>
<dbReference type="PANTHER" id="PTHR30537">
    <property type="entry name" value="HTH-TYPE TRANSCRIPTIONAL REGULATOR"/>
    <property type="match status" value="1"/>
</dbReference>
<feature type="domain" description="HTH lysR-type" evidence="5">
    <location>
        <begin position="1"/>
        <end position="58"/>
    </location>
</feature>
<sequence length="296" mass="32721">MHWDDLRFFLSVARAGQIGRAAPLLRADPTTVSRRIRRLEAELGQVLFEQAREGQRLTAAGRSLLVRAEEMERCASAIGEESAGEGKASGVLRISVSEGFGTWVVAPHLHHFATGHPAITIDLTASSGFLSPSKRETDIAILLARPRRGPLLTRKLTDYTLGLYAARQYLEETGGVLNRNALSAHRVIGYIPDQLYAPELDYLAELLPGLEAHLRSSSINAQHRLCHAGAGLAILPDFIGSQDGALQRVLLDFTLHRAFWIAIHQDVRNLARVSLFNDWLTELVNEKAGLLKWRSQ</sequence>
<evidence type="ECO:0000313" key="6">
    <source>
        <dbReference type="EMBL" id="MBB4642031.1"/>
    </source>
</evidence>
<evidence type="ECO:0000259" key="5">
    <source>
        <dbReference type="PROSITE" id="PS50931"/>
    </source>
</evidence>
<proteinExistence type="inferred from homology"/>
<dbReference type="RefSeq" id="WP_184475801.1">
    <property type="nucleotide sequence ID" value="NZ_JACHOV010000008.1"/>
</dbReference>
<keyword evidence="3 6" id="KW-0238">DNA-binding</keyword>
<keyword evidence="7" id="KW-1185">Reference proteome</keyword>
<dbReference type="PANTHER" id="PTHR30537:SF3">
    <property type="entry name" value="TRANSCRIPTIONAL REGULATORY PROTEIN"/>
    <property type="match status" value="1"/>
</dbReference>
<dbReference type="Pfam" id="PF00126">
    <property type="entry name" value="HTH_1"/>
    <property type="match status" value="1"/>
</dbReference>
<dbReference type="AlphaFoldDB" id="A0A840HWI9"/>
<name>A0A840HWI9_9SPHN</name>